<evidence type="ECO:0000313" key="1">
    <source>
        <dbReference type="EMBL" id="RDI25292.1"/>
    </source>
</evidence>
<protein>
    <submittedName>
        <fullName evidence="1">Tfp pilus assembly protein PilX</fullName>
    </submittedName>
</protein>
<reference evidence="1 2" key="1">
    <citation type="submission" date="2018-07" db="EMBL/GenBank/DDBJ databases">
        <title>Genomic Encyclopedia of Type Strains, Phase IV (KMG-IV): sequencing the most valuable type-strain genomes for metagenomic binning, comparative biology and taxonomic classification.</title>
        <authorList>
            <person name="Goeker M."/>
        </authorList>
    </citation>
    <scope>NUCLEOTIDE SEQUENCE [LARGE SCALE GENOMIC DNA]</scope>
    <source>
        <strain evidence="1 2">DSM 21352</strain>
    </source>
</reference>
<dbReference type="EMBL" id="QQAV01000004">
    <property type="protein sequence ID" value="RDI25292.1"/>
    <property type="molecule type" value="Genomic_DNA"/>
</dbReference>
<organism evidence="1 2">
    <name type="scientific">Pseudacidovorax intermedius</name>
    <dbReference type="NCBI Taxonomy" id="433924"/>
    <lineage>
        <taxon>Bacteria</taxon>
        <taxon>Pseudomonadati</taxon>
        <taxon>Pseudomonadota</taxon>
        <taxon>Betaproteobacteria</taxon>
        <taxon>Burkholderiales</taxon>
        <taxon>Comamonadaceae</taxon>
        <taxon>Pseudacidovorax</taxon>
    </lineage>
</organism>
<sequence>MVIALVALVIMTLAALGLMRTVSTSATIAGNLAFEQAAATSADRAVEAAIAWLENSTGKASVSGLGTCSTGTTVLACDQKAAGYAAVRTDPASGQTWTTVWSNLVAAGYTAVTLSPAQDSAGNTPAYLIQRMCSAAGDASSTNGCSASPLALDTSSSRKAGSLAPPTNAQVYYRITVRVAGPRNTVSFIQAMVAL</sequence>
<proteinExistence type="predicted"/>
<name>A0A370FFV0_9BURK</name>
<comment type="caution">
    <text evidence="1">The sequence shown here is derived from an EMBL/GenBank/DDBJ whole genome shotgun (WGS) entry which is preliminary data.</text>
</comment>
<accession>A0A370FFV0</accession>
<gene>
    <name evidence="1" type="ORF">DFR41_104352</name>
</gene>
<evidence type="ECO:0000313" key="2">
    <source>
        <dbReference type="Proteomes" id="UP000255265"/>
    </source>
</evidence>
<dbReference type="Proteomes" id="UP000255265">
    <property type="component" value="Unassembled WGS sequence"/>
</dbReference>
<keyword evidence="2" id="KW-1185">Reference proteome</keyword>
<dbReference type="AlphaFoldDB" id="A0A370FFV0"/>